<dbReference type="GO" id="GO:0005737">
    <property type="term" value="C:cytoplasm"/>
    <property type="evidence" value="ECO:0007669"/>
    <property type="project" value="UniProtKB-SubCell"/>
</dbReference>
<protein>
    <recommendedName>
        <fullName evidence="3 7">Nuclear nucleic acid-binding protein C1D</fullName>
    </recommendedName>
</protein>
<feature type="compositionally biased region" description="Polar residues" evidence="8">
    <location>
        <begin position="137"/>
        <end position="147"/>
    </location>
</feature>
<keyword evidence="7" id="KW-0238">DNA-binding</keyword>
<name>A0ABD2NI78_9CUCU</name>
<keyword evidence="10" id="KW-1185">Reference proteome</keyword>
<evidence type="ECO:0000256" key="1">
    <source>
        <dbReference type="ARBA" id="ARBA00004123"/>
    </source>
</evidence>
<sequence length="147" mass="17228">MDYGDLEMDDEIKEKVKNLHDSVDKIDEVLQIAFSENMKETYENLSLKEKVDYDLFIAYALNTLYWLYLRTKGEDPAKNEVKSQLTRVKEYMVKAKEAHERNTIRPTVNAPAAKRFVKHALQIYKDDSEAPERPNKKLNSMTNLIIK</sequence>
<evidence type="ECO:0000256" key="7">
    <source>
        <dbReference type="RuleBase" id="RU368003"/>
    </source>
</evidence>
<comment type="similarity">
    <text evidence="2 7">Belongs to the C1D family.</text>
</comment>
<dbReference type="InterPro" id="IPR011082">
    <property type="entry name" value="Exosome-assoc_fac/DNA_repair"/>
</dbReference>
<evidence type="ECO:0000256" key="2">
    <source>
        <dbReference type="ARBA" id="ARBA00009154"/>
    </source>
</evidence>
<comment type="subcellular location">
    <subcellularLocation>
        <location evidence="7">Cytoplasm</location>
    </subcellularLocation>
    <subcellularLocation>
        <location evidence="7">Nucleus</location>
        <location evidence="7">Nucleolus</location>
    </subcellularLocation>
    <subcellularLocation>
        <location evidence="1 7">Nucleus</location>
    </subcellularLocation>
</comment>
<dbReference type="EMBL" id="JABFTP020000103">
    <property type="protein sequence ID" value="KAL3278422.1"/>
    <property type="molecule type" value="Genomic_DNA"/>
</dbReference>
<keyword evidence="7" id="KW-0963">Cytoplasm</keyword>
<dbReference type="GO" id="GO:0003723">
    <property type="term" value="F:RNA binding"/>
    <property type="evidence" value="ECO:0007669"/>
    <property type="project" value="UniProtKB-UniRule"/>
</dbReference>
<evidence type="ECO:0000256" key="5">
    <source>
        <dbReference type="ARBA" id="ARBA00022884"/>
    </source>
</evidence>
<evidence type="ECO:0000256" key="8">
    <source>
        <dbReference type="SAM" id="MobiDB-lite"/>
    </source>
</evidence>
<dbReference type="InterPro" id="IPR007146">
    <property type="entry name" value="Sas10/Utp3/C1D"/>
</dbReference>
<dbReference type="GO" id="GO:0003677">
    <property type="term" value="F:DNA binding"/>
    <property type="evidence" value="ECO:0007669"/>
    <property type="project" value="UniProtKB-KW"/>
</dbReference>
<dbReference type="PANTHER" id="PTHR15341:SF3">
    <property type="entry name" value="NUCLEAR NUCLEIC ACID-BINDING PROTEIN C1D"/>
    <property type="match status" value="1"/>
</dbReference>
<keyword evidence="6 7" id="KW-0539">Nucleus</keyword>
<evidence type="ECO:0000256" key="4">
    <source>
        <dbReference type="ARBA" id="ARBA00022552"/>
    </source>
</evidence>
<dbReference type="PANTHER" id="PTHR15341">
    <property type="entry name" value="SUN-COR STEROID HORMONE RECEPTOR CO-REPRESSOR"/>
    <property type="match status" value="1"/>
</dbReference>
<keyword evidence="5 7" id="KW-0694">RNA-binding</keyword>
<proteinExistence type="inferred from homology"/>
<evidence type="ECO:0000256" key="3">
    <source>
        <dbReference type="ARBA" id="ARBA00015212"/>
    </source>
</evidence>
<comment type="caution">
    <text evidence="9">The sequence shown here is derived from an EMBL/GenBank/DDBJ whole genome shotgun (WGS) entry which is preliminary data.</text>
</comment>
<organism evidence="9 10">
    <name type="scientific">Cryptolaemus montrouzieri</name>
    <dbReference type="NCBI Taxonomy" id="559131"/>
    <lineage>
        <taxon>Eukaryota</taxon>
        <taxon>Metazoa</taxon>
        <taxon>Ecdysozoa</taxon>
        <taxon>Arthropoda</taxon>
        <taxon>Hexapoda</taxon>
        <taxon>Insecta</taxon>
        <taxon>Pterygota</taxon>
        <taxon>Neoptera</taxon>
        <taxon>Endopterygota</taxon>
        <taxon>Coleoptera</taxon>
        <taxon>Polyphaga</taxon>
        <taxon>Cucujiformia</taxon>
        <taxon>Coccinelloidea</taxon>
        <taxon>Coccinellidae</taxon>
        <taxon>Scymninae</taxon>
        <taxon>Scymnini</taxon>
        <taxon>Cryptolaemus</taxon>
    </lineage>
</organism>
<evidence type="ECO:0000256" key="6">
    <source>
        <dbReference type="ARBA" id="ARBA00023242"/>
    </source>
</evidence>
<dbReference type="Proteomes" id="UP001516400">
    <property type="component" value="Unassembled WGS sequence"/>
</dbReference>
<feature type="region of interest" description="Disordered" evidence="8">
    <location>
        <begin position="128"/>
        <end position="147"/>
    </location>
</feature>
<keyword evidence="4 7" id="KW-0698">rRNA processing</keyword>
<comment type="function">
    <text evidence="7">Plays a role in the recruitment of the exosome to pre-rRNA to mediate the 3'-5' end processing of the 5.8S rRNA.</text>
</comment>
<evidence type="ECO:0000313" key="10">
    <source>
        <dbReference type="Proteomes" id="UP001516400"/>
    </source>
</evidence>
<reference evidence="9 10" key="1">
    <citation type="journal article" date="2021" name="BMC Biol.">
        <title>Horizontally acquired antibacterial genes associated with adaptive radiation of ladybird beetles.</title>
        <authorList>
            <person name="Li H.S."/>
            <person name="Tang X.F."/>
            <person name="Huang Y.H."/>
            <person name="Xu Z.Y."/>
            <person name="Chen M.L."/>
            <person name="Du X.Y."/>
            <person name="Qiu B.Y."/>
            <person name="Chen P.T."/>
            <person name="Zhang W."/>
            <person name="Slipinski A."/>
            <person name="Escalona H.E."/>
            <person name="Waterhouse R.M."/>
            <person name="Zwick A."/>
            <person name="Pang H."/>
        </authorList>
    </citation>
    <scope>NUCLEOTIDE SEQUENCE [LARGE SCALE GENOMIC DNA]</scope>
    <source>
        <strain evidence="9">SYSU2018</strain>
    </source>
</reference>
<dbReference type="Pfam" id="PF04000">
    <property type="entry name" value="Sas10_Utp3"/>
    <property type="match status" value="1"/>
</dbReference>
<dbReference type="GO" id="GO:0006364">
    <property type="term" value="P:rRNA processing"/>
    <property type="evidence" value="ECO:0007669"/>
    <property type="project" value="UniProtKB-KW"/>
</dbReference>
<dbReference type="GO" id="GO:0005730">
    <property type="term" value="C:nucleolus"/>
    <property type="evidence" value="ECO:0007669"/>
    <property type="project" value="UniProtKB-SubCell"/>
</dbReference>
<dbReference type="AlphaFoldDB" id="A0ABD2NI78"/>
<evidence type="ECO:0000313" key="9">
    <source>
        <dbReference type="EMBL" id="KAL3278422.1"/>
    </source>
</evidence>
<comment type="subunit">
    <text evidence="7">Monomer and homodimer.</text>
</comment>
<gene>
    <name evidence="9" type="ORF">HHI36_013744</name>
</gene>
<accession>A0ABD2NI78</accession>